<dbReference type="InterPro" id="IPR056924">
    <property type="entry name" value="SH3_Tf2-1"/>
</dbReference>
<name>A0A6P5FZF0_ANACO</name>
<proteinExistence type="predicted"/>
<dbReference type="AlphaFoldDB" id="A0A6P5FZF0"/>
<dbReference type="PANTHER" id="PTHR46148:SF60">
    <property type="entry name" value="CHROMO DOMAIN-CONTAINING PROTEIN"/>
    <property type="match status" value="1"/>
</dbReference>
<accession>A0A6P5FZF0</accession>
<reference evidence="4" key="2">
    <citation type="submission" date="2025-08" db="UniProtKB">
        <authorList>
            <consortium name="RefSeq"/>
        </authorList>
    </citation>
    <scope>IDENTIFICATION</scope>
    <source>
        <tissue evidence="4">Leaf</tissue>
    </source>
</reference>
<keyword evidence="3" id="KW-1185">Reference proteome</keyword>
<evidence type="ECO:0000313" key="4">
    <source>
        <dbReference type="RefSeq" id="XP_020098365.1"/>
    </source>
</evidence>
<dbReference type="GeneID" id="109717100"/>
<protein>
    <submittedName>
        <fullName evidence="4">Uncharacterized protein LOC109717100</fullName>
    </submittedName>
</protein>
<evidence type="ECO:0000259" key="2">
    <source>
        <dbReference type="Pfam" id="PF24626"/>
    </source>
</evidence>
<organism evidence="3 4">
    <name type="scientific">Ananas comosus</name>
    <name type="common">Pineapple</name>
    <name type="synonym">Ananas ananas</name>
    <dbReference type="NCBI Taxonomy" id="4615"/>
    <lineage>
        <taxon>Eukaryota</taxon>
        <taxon>Viridiplantae</taxon>
        <taxon>Streptophyta</taxon>
        <taxon>Embryophyta</taxon>
        <taxon>Tracheophyta</taxon>
        <taxon>Spermatophyta</taxon>
        <taxon>Magnoliopsida</taxon>
        <taxon>Liliopsida</taxon>
        <taxon>Poales</taxon>
        <taxon>Bromeliaceae</taxon>
        <taxon>Bromelioideae</taxon>
        <taxon>Ananas</taxon>
    </lineage>
</organism>
<feature type="compositionally biased region" description="Basic residues" evidence="1">
    <location>
        <begin position="1"/>
        <end position="10"/>
    </location>
</feature>
<feature type="domain" description="Tf2-1-like SH3-like" evidence="2">
    <location>
        <begin position="32"/>
        <end position="62"/>
    </location>
</feature>
<dbReference type="OrthoDB" id="1633836at2759"/>
<sequence length="138" mass="16906">MWLERRRKKFASPDKGWQRRNRDTKTMPINDERILRVAYKLALLPRLAGVHDVFHVSTLRKYIHDPDHILSYVPTELQEDMTYEEFPAYIVDREVRKLRSREIPYVKIHWSEHSDREETWELEDAMKERYPHLFEELA</sequence>
<dbReference type="Pfam" id="PF24626">
    <property type="entry name" value="SH3_Tf2-1"/>
    <property type="match status" value="1"/>
</dbReference>
<dbReference type="SUPFAM" id="SSF54160">
    <property type="entry name" value="Chromo domain-like"/>
    <property type="match status" value="1"/>
</dbReference>
<reference evidence="3" key="1">
    <citation type="journal article" date="2015" name="Nat. Genet.">
        <title>The pineapple genome and the evolution of CAM photosynthesis.</title>
        <authorList>
            <person name="Ming R."/>
            <person name="VanBuren R."/>
            <person name="Wai C.M."/>
            <person name="Tang H."/>
            <person name="Schatz M.C."/>
            <person name="Bowers J.E."/>
            <person name="Lyons E."/>
            <person name="Wang M.L."/>
            <person name="Chen J."/>
            <person name="Biggers E."/>
            <person name="Zhang J."/>
            <person name="Huang L."/>
            <person name="Zhang L."/>
            <person name="Miao W."/>
            <person name="Zhang J."/>
            <person name="Ye Z."/>
            <person name="Miao C."/>
            <person name="Lin Z."/>
            <person name="Wang H."/>
            <person name="Zhou H."/>
            <person name="Yim W.C."/>
            <person name="Priest H.D."/>
            <person name="Zheng C."/>
            <person name="Woodhouse M."/>
            <person name="Edger P.P."/>
            <person name="Guyot R."/>
            <person name="Guo H.B."/>
            <person name="Guo H."/>
            <person name="Zheng G."/>
            <person name="Singh R."/>
            <person name="Sharma A."/>
            <person name="Min X."/>
            <person name="Zheng Y."/>
            <person name="Lee H."/>
            <person name="Gurtowski J."/>
            <person name="Sedlazeck F.J."/>
            <person name="Harkess A."/>
            <person name="McKain M.R."/>
            <person name="Liao Z."/>
            <person name="Fang J."/>
            <person name="Liu J."/>
            <person name="Zhang X."/>
            <person name="Zhang Q."/>
            <person name="Hu W."/>
            <person name="Qin Y."/>
            <person name="Wang K."/>
            <person name="Chen L.Y."/>
            <person name="Shirley N."/>
            <person name="Lin Y.R."/>
            <person name="Liu L.Y."/>
            <person name="Hernandez A.G."/>
            <person name="Wright C.L."/>
            <person name="Bulone V."/>
            <person name="Tuskan G.A."/>
            <person name="Heath K."/>
            <person name="Zee F."/>
            <person name="Moore P.H."/>
            <person name="Sunkar R."/>
            <person name="Leebens-Mack J.H."/>
            <person name="Mockler T."/>
            <person name="Bennetzen J.L."/>
            <person name="Freeling M."/>
            <person name="Sankoff D."/>
            <person name="Paterson A.H."/>
            <person name="Zhu X."/>
            <person name="Yang X."/>
            <person name="Smith J.A."/>
            <person name="Cushman J.C."/>
            <person name="Paull R.E."/>
            <person name="Yu Q."/>
        </authorList>
    </citation>
    <scope>NUCLEOTIDE SEQUENCE [LARGE SCALE GENOMIC DNA]</scope>
    <source>
        <strain evidence="3">cv. F153</strain>
    </source>
</reference>
<dbReference type="RefSeq" id="XP_020098365.1">
    <property type="nucleotide sequence ID" value="XM_020242776.1"/>
</dbReference>
<dbReference type="Proteomes" id="UP000515123">
    <property type="component" value="Linkage group 11"/>
</dbReference>
<dbReference type="InterPro" id="IPR016197">
    <property type="entry name" value="Chromo-like_dom_sf"/>
</dbReference>
<feature type="region of interest" description="Disordered" evidence="1">
    <location>
        <begin position="1"/>
        <end position="23"/>
    </location>
</feature>
<gene>
    <name evidence="4" type="primary">LOC109717100</name>
</gene>
<dbReference type="PANTHER" id="PTHR46148">
    <property type="entry name" value="CHROMO DOMAIN-CONTAINING PROTEIN"/>
    <property type="match status" value="1"/>
</dbReference>
<evidence type="ECO:0000256" key="1">
    <source>
        <dbReference type="SAM" id="MobiDB-lite"/>
    </source>
</evidence>
<evidence type="ECO:0000313" key="3">
    <source>
        <dbReference type="Proteomes" id="UP000515123"/>
    </source>
</evidence>